<dbReference type="GO" id="GO:0051094">
    <property type="term" value="P:positive regulation of developmental process"/>
    <property type="evidence" value="ECO:0007669"/>
    <property type="project" value="UniProtKB-ARBA"/>
</dbReference>
<dbReference type="PANTHER" id="PTHR11848:SF246">
    <property type="entry name" value="BONE MORPHOGENETIC PROTEIN 16"/>
    <property type="match status" value="1"/>
</dbReference>
<evidence type="ECO:0000256" key="6">
    <source>
        <dbReference type="ARBA" id="ARBA00022782"/>
    </source>
</evidence>
<dbReference type="GO" id="GO:0005125">
    <property type="term" value="F:cytokine activity"/>
    <property type="evidence" value="ECO:0007669"/>
    <property type="project" value="TreeGrafter"/>
</dbReference>
<dbReference type="GO" id="GO:0008083">
    <property type="term" value="F:growth factor activity"/>
    <property type="evidence" value="ECO:0007669"/>
    <property type="project" value="UniProtKB-KW"/>
</dbReference>
<protein>
    <submittedName>
        <fullName evidence="13">BMP2 protein</fullName>
    </submittedName>
</protein>
<keyword evidence="4" id="KW-0964">Secreted</keyword>
<evidence type="ECO:0000256" key="9">
    <source>
        <dbReference type="ARBA" id="ARBA00023157"/>
    </source>
</evidence>
<evidence type="ECO:0000256" key="7">
    <source>
        <dbReference type="ARBA" id="ARBA00022855"/>
    </source>
</evidence>
<evidence type="ECO:0000313" key="13">
    <source>
        <dbReference type="EMBL" id="KAG2468825.1"/>
    </source>
</evidence>
<dbReference type="InterPro" id="IPR017948">
    <property type="entry name" value="TGFb_CS"/>
</dbReference>
<dbReference type="GO" id="GO:0051240">
    <property type="term" value="P:positive regulation of multicellular organismal process"/>
    <property type="evidence" value="ECO:0007669"/>
    <property type="project" value="UniProtKB-ARBA"/>
</dbReference>
<dbReference type="InterPro" id="IPR015615">
    <property type="entry name" value="TGF-beta-rel"/>
</dbReference>
<reference evidence="13 14" key="1">
    <citation type="journal article" date="2021" name="Cell">
        <title>Tracing the genetic footprints of vertebrate landing in non-teleost ray-finned fishes.</title>
        <authorList>
            <person name="Bi X."/>
            <person name="Wang K."/>
            <person name="Yang L."/>
            <person name="Pan H."/>
            <person name="Jiang H."/>
            <person name="Wei Q."/>
            <person name="Fang M."/>
            <person name="Yu H."/>
            <person name="Zhu C."/>
            <person name="Cai Y."/>
            <person name="He Y."/>
            <person name="Gan X."/>
            <person name="Zeng H."/>
            <person name="Yu D."/>
            <person name="Zhu Y."/>
            <person name="Jiang H."/>
            <person name="Qiu Q."/>
            <person name="Yang H."/>
            <person name="Zhang Y.E."/>
            <person name="Wang W."/>
            <person name="Zhu M."/>
            <person name="He S."/>
            <person name="Zhang G."/>
        </authorList>
    </citation>
    <scope>NUCLEOTIDE SEQUENCE [LARGE SCALE GENOMIC DNA]</scope>
    <source>
        <strain evidence="13">Bchr_013</strain>
    </source>
</reference>
<dbReference type="Proteomes" id="UP000886611">
    <property type="component" value="Unassembled WGS sequence"/>
</dbReference>
<gene>
    <name evidence="13" type="primary">Bmp2_1</name>
    <name evidence="13" type="ORF">GTO96_0003946</name>
</gene>
<dbReference type="GO" id="GO:0005615">
    <property type="term" value="C:extracellular space"/>
    <property type="evidence" value="ECO:0007669"/>
    <property type="project" value="TreeGrafter"/>
</dbReference>
<feature type="non-terminal residue" evidence="13">
    <location>
        <position position="415"/>
    </location>
</feature>
<evidence type="ECO:0000256" key="12">
    <source>
        <dbReference type="RuleBase" id="RU000354"/>
    </source>
</evidence>
<evidence type="ECO:0000256" key="5">
    <source>
        <dbReference type="ARBA" id="ARBA00022685"/>
    </source>
</evidence>
<dbReference type="EMBL" id="JAATIS010000220">
    <property type="protein sequence ID" value="KAG2468825.1"/>
    <property type="molecule type" value="Genomic_DNA"/>
</dbReference>
<sequence length="415" mass="47851">MVPANLLVLMVLLVPDVLLGYEGKLRSGMSPRKEPSLVQSIQTLLLSRLGLQDRPAPRSDIHVPQYLMNLYHFHSLEFHRIQDSTFNFPFSHTQRANTVRAFQHHEAPVDFHSSQQDSDHFYFAFNVSSIPQDEEVTSAELRFYCKGNNELESSRLQTLNLYHIPDLQFKKQPLLLESRQAGLLSGVDTWQSFSINASFFNKPDCRETILTFMLELRPNDESPPTKKRLNLRVRRSAEQDESSWAHERPLLVTYSHDGRGQPLAQRGVKGYHPKHQVLHRKNEGHKRSKDGRERGKRTKRNGRNKKLKKMAMARCKRHPLFVDFKHVGWNQWIVAPTGYHAYYCHGECRFPLADHMNSSSHAMVQTLVNSVNGKVPQACCVPTELSSIAMLYLDHQDRVVLKNYQDMVVEACGCR</sequence>
<dbReference type="FunFam" id="2.10.90.10:FF:000103">
    <property type="entry name" value="Bone morphogenetic protein 16"/>
    <property type="match status" value="1"/>
</dbReference>
<dbReference type="PANTHER" id="PTHR11848">
    <property type="entry name" value="TGF-BETA FAMILY"/>
    <property type="match status" value="1"/>
</dbReference>
<dbReference type="Gene3D" id="2.10.90.10">
    <property type="entry name" value="Cystine-knot cytokines"/>
    <property type="match status" value="1"/>
</dbReference>
<evidence type="ECO:0000256" key="10">
    <source>
        <dbReference type="ARBA" id="ARBA00023180"/>
    </source>
</evidence>
<dbReference type="Gene3D" id="2.60.120.970">
    <property type="match status" value="1"/>
</dbReference>
<evidence type="ECO:0000256" key="2">
    <source>
        <dbReference type="ARBA" id="ARBA00006656"/>
    </source>
</evidence>
<dbReference type="Pfam" id="PF00019">
    <property type="entry name" value="TGF_beta"/>
    <property type="match status" value="1"/>
</dbReference>
<evidence type="ECO:0000256" key="8">
    <source>
        <dbReference type="ARBA" id="ARBA00023030"/>
    </source>
</evidence>
<dbReference type="InterPro" id="IPR029034">
    <property type="entry name" value="Cystine-knot_cytokine"/>
</dbReference>
<proteinExistence type="inferred from homology"/>
<name>A0A8X7XGQ5_POLSE</name>
<comment type="similarity">
    <text evidence="2 12">Belongs to the TGF-beta family.</text>
</comment>
<organism evidence="13 14">
    <name type="scientific">Polypterus senegalus</name>
    <name type="common">Senegal bichir</name>
    <dbReference type="NCBI Taxonomy" id="55291"/>
    <lineage>
        <taxon>Eukaryota</taxon>
        <taxon>Metazoa</taxon>
        <taxon>Chordata</taxon>
        <taxon>Craniata</taxon>
        <taxon>Vertebrata</taxon>
        <taxon>Euteleostomi</taxon>
        <taxon>Actinopterygii</taxon>
        <taxon>Polypteriformes</taxon>
        <taxon>Polypteridae</taxon>
        <taxon>Polypterus</taxon>
    </lineage>
</organism>
<dbReference type="InterPro" id="IPR001111">
    <property type="entry name" value="TGF-b_propeptide"/>
</dbReference>
<evidence type="ECO:0000313" key="14">
    <source>
        <dbReference type="Proteomes" id="UP000886611"/>
    </source>
</evidence>
<keyword evidence="5" id="KW-0165">Cleavage on pair of basic residues</keyword>
<feature type="non-terminal residue" evidence="13">
    <location>
        <position position="1"/>
    </location>
</feature>
<dbReference type="PROSITE" id="PS51362">
    <property type="entry name" value="TGF_BETA_2"/>
    <property type="match status" value="1"/>
</dbReference>
<evidence type="ECO:0000256" key="11">
    <source>
        <dbReference type="ARBA" id="ARBA00023188"/>
    </source>
</evidence>
<dbReference type="Pfam" id="PF00688">
    <property type="entry name" value="TGFb_propeptide"/>
    <property type="match status" value="1"/>
</dbReference>
<keyword evidence="10" id="KW-0325">Glycoprotein</keyword>
<keyword evidence="11" id="KW-0891">Chondrogenesis</keyword>
<evidence type="ECO:0000256" key="1">
    <source>
        <dbReference type="ARBA" id="ARBA00004613"/>
    </source>
</evidence>
<dbReference type="CDD" id="cd19390">
    <property type="entry name" value="TGF_beta_BMP2"/>
    <property type="match status" value="1"/>
</dbReference>
<keyword evidence="8 12" id="KW-0339">Growth factor</keyword>
<keyword evidence="9" id="KW-1015">Disulfide bond</keyword>
<evidence type="ECO:0000256" key="4">
    <source>
        <dbReference type="ARBA" id="ARBA00022525"/>
    </source>
</evidence>
<dbReference type="AlphaFoldDB" id="A0A8X7XGQ5"/>
<dbReference type="OrthoDB" id="5987191at2759"/>
<dbReference type="GO" id="GO:0051216">
    <property type="term" value="P:cartilage development"/>
    <property type="evidence" value="ECO:0007669"/>
    <property type="project" value="UniProtKB-KW"/>
</dbReference>
<comment type="caution">
    <text evidence="13">The sequence shown here is derived from an EMBL/GenBank/DDBJ whole genome shotgun (WGS) entry which is preliminary data.</text>
</comment>
<dbReference type="GO" id="GO:0001503">
    <property type="term" value="P:ossification"/>
    <property type="evidence" value="ECO:0007669"/>
    <property type="project" value="UniProtKB-KW"/>
</dbReference>
<evidence type="ECO:0000256" key="3">
    <source>
        <dbReference type="ARBA" id="ARBA00022473"/>
    </source>
</evidence>
<comment type="subcellular location">
    <subcellularLocation>
        <location evidence="1">Secreted</location>
    </subcellularLocation>
</comment>
<accession>A0A8X7XGQ5</accession>
<dbReference type="SUPFAM" id="SSF57501">
    <property type="entry name" value="Cystine-knot cytokines"/>
    <property type="match status" value="1"/>
</dbReference>
<dbReference type="GO" id="GO:0030154">
    <property type="term" value="P:cell differentiation"/>
    <property type="evidence" value="ECO:0007669"/>
    <property type="project" value="UniProtKB-KW"/>
</dbReference>
<keyword evidence="6" id="KW-0221">Differentiation</keyword>
<dbReference type="PROSITE" id="PS00250">
    <property type="entry name" value="TGF_BETA_1"/>
    <property type="match status" value="1"/>
</dbReference>
<keyword evidence="7" id="KW-0892">Osteogenesis</keyword>
<dbReference type="InterPro" id="IPR047953">
    <property type="entry name" value="BMP2_TGF_beta-like"/>
</dbReference>
<dbReference type="InterPro" id="IPR001839">
    <property type="entry name" value="TGF-b_C"/>
</dbReference>
<dbReference type="SMART" id="SM00204">
    <property type="entry name" value="TGFB"/>
    <property type="match status" value="1"/>
</dbReference>
<keyword evidence="3" id="KW-0217">Developmental protein</keyword>
<keyword evidence="14" id="KW-1185">Reference proteome</keyword>